<protein>
    <recommendedName>
        <fullName evidence="3">Retrotransposon gag domain-containing protein</fullName>
    </recommendedName>
</protein>
<dbReference type="Proteomes" id="UP001064489">
    <property type="component" value="Chromosome 4"/>
</dbReference>
<reference evidence="1" key="2">
    <citation type="submission" date="2023-02" db="EMBL/GenBank/DDBJ databases">
        <authorList>
            <person name="Swenson N.G."/>
            <person name="Wegrzyn J.L."/>
            <person name="Mcevoy S.L."/>
        </authorList>
    </citation>
    <scope>NUCLEOTIDE SEQUENCE</scope>
    <source>
        <strain evidence="1">91603</strain>
        <tissue evidence="1">Leaf</tissue>
    </source>
</reference>
<evidence type="ECO:0000313" key="1">
    <source>
        <dbReference type="EMBL" id="KAI9181653.1"/>
    </source>
</evidence>
<evidence type="ECO:0008006" key="3">
    <source>
        <dbReference type="Google" id="ProtNLM"/>
    </source>
</evidence>
<accession>A0AAD5J0Q0</accession>
<organism evidence="1 2">
    <name type="scientific">Acer negundo</name>
    <name type="common">Box elder</name>
    <dbReference type="NCBI Taxonomy" id="4023"/>
    <lineage>
        <taxon>Eukaryota</taxon>
        <taxon>Viridiplantae</taxon>
        <taxon>Streptophyta</taxon>
        <taxon>Embryophyta</taxon>
        <taxon>Tracheophyta</taxon>
        <taxon>Spermatophyta</taxon>
        <taxon>Magnoliopsida</taxon>
        <taxon>eudicotyledons</taxon>
        <taxon>Gunneridae</taxon>
        <taxon>Pentapetalae</taxon>
        <taxon>rosids</taxon>
        <taxon>malvids</taxon>
        <taxon>Sapindales</taxon>
        <taxon>Sapindaceae</taxon>
        <taxon>Hippocastanoideae</taxon>
        <taxon>Acereae</taxon>
        <taxon>Acer</taxon>
    </lineage>
</organism>
<comment type="caution">
    <text evidence="1">The sequence shown here is derived from an EMBL/GenBank/DDBJ whole genome shotgun (WGS) entry which is preliminary data.</text>
</comment>
<proteinExistence type="predicted"/>
<evidence type="ECO:0000313" key="2">
    <source>
        <dbReference type="Proteomes" id="UP001064489"/>
    </source>
</evidence>
<name>A0AAD5J0Q0_ACENE</name>
<reference evidence="1" key="1">
    <citation type="journal article" date="2022" name="Plant J.">
        <title>Strategies of tolerance reflected in two North American maple genomes.</title>
        <authorList>
            <person name="McEvoy S.L."/>
            <person name="Sezen U.U."/>
            <person name="Trouern-Trend A."/>
            <person name="McMahon S.M."/>
            <person name="Schaberg P.G."/>
            <person name="Yang J."/>
            <person name="Wegrzyn J.L."/>
            <person name="Swenson N.G."/>
        </authorList>
    </citation>
    <scope>NUCLEOTIDE SEQUENCE</scope>
    <source>
        <strain evidence="1">91603</strain>
    </source>
</reference>
<dbReference type="EMBL" id="JAJSOW010000101">
    <property type="protein sequence ID" value="KAI9181653.1"/>
    <property type="molecule type" value="Genomic_DNA"/>
</dbReference>
<sequence>MPTFKGTQNVDEFFSWIDEVETGFWVMDCSEDRKLKVVANKLKGSAAAYWKYLKNKRVLDGKPPTATWEKMKSKFMGDYEEEGDDDHDTEVVDGIEEGEEDDFIGMVMRQPCEIHAKKLTTSTQHSLVENLKAEKGGNEKFNCIVQRVFLTPKKGPEISTRHQVF</sequence>
<gene>
    <name evidence="1" type="ORF">LWI28_017179</name>
</gene>
<dbReference type="AlphaFoldDB" id="A0AAD5J0Q0"/>
<keyword evidence="2" id="KW-1185">Reference proteome</keyword>